<protein>
    <recommendedName>
        <fullName evidence="2">Clu domain-containing protein</fullName>
    </recommendedName>
</protein>
<evidence type="ECO:0000256" key="1">
    <source>
        <dbReference type="SAM" id="MobiDB-lite"/>
    </source>
</evidence>
<name>A0A151LDH4_9APIC</name>
<dbReference type="Gene3D" id="1.25.40.10">
    <property type="entry name" value="Tetratricopeptide repeat domain"/>
    <property type="match status" value="1"/>
</dbReference>
<dbReference type="VEuPathDB" id="PlasmoDB:PGSY75_1313600"/>
<dbReference type="VEuPathDB" id="PlasmoDB:PGABG01_1311700"/>
<evidence type="ECO:0000313" key="3">
    <source>
        <dbReference type="EMBL" id="KYN96937.1"/>
    </source>
</evidence>
<dbReference type="InterPro" id="IPR011990">
    <property type="entry name" value="TPR-like_helical_dom_sf"/>
</dbReference>
<organism evidence="3 4">
    <name type="scientific">Plasmodium gaboni</name>
    <dbReference type="NCBI Taxonomy" id="647221"/>
    <lineage>
        <taxon>Eukaryota</taxon>
        <taxon>Sar</taxon>
        <taxon>Alveolata</taxon>
        <taxon>Apicomplexa</taxon>
        <taxon>Aconoidasida</taxon>
        <taxon>Haemosporida</taxon>
        <taxon>Plasmodiidae</taxon>
        <taxon>Plasmodium</taxon>
        <taxon>Plasmodium (Laverania)</taxon>
    </lineage>
</organism>
<dbReference type="KEGG" id="pgab:PGSY75_1313600"/>
<sequence length="2020" mass="239769">MTTLQKKLSALKSKNRKHSIINKNVDPSLMYNTNNLNNYLRNNKEGNKTYNNMKSNVGVNNAKNMLNVKYAKYSKYRHKGIPKQYFQKKQSPYNNIKRIILKSITWFSYQNFRNMLFRKKKSTIIKDNNGLNVRMMIKNNSNKETVLKKNNEENIKKAPIQNKKKELPKSIHNTKNINNNIKSTKVIKNEKTINVNNGSICRSNSDSNDLLKKNYVFKINKSEAPYIQELLGKMKDDDSILKDKYDNVKNEKEKKKVIKKKKKKKNDQNYSDNSTKISSNKTEENMSCSFAASNKILSNNNLNNNNNNNDNCDDDIESNSVDYKIKIYKNLMENIKPTRSYQLDISHPLYNSLCKNELSYLSSNWHDRINFAFRNIWALSDYMYDEKSEGEREKEFFNELELFHASSNIGACGLVYSLFLQNIEDNELNNYLKKCFVQINKENYPYIYKIYKPKFEDDLIFLFDSIVFTIVLGSTKDNINYNTARKIYSNDLKGKMVLCDCIYNLKRKSNFCLPIANQIDFMGMRIIAEPLIPLNEQYMPIDIIKDIYQHIDMNDYMIDEDILLSSNLLDGASNKMNDKRENYNFTNNEYCDNYMDIINSNTCVDKNDINMLSTNKLNSIKKKKYKPNEQFYGRIMLEIEKYDLEFSDQLKQMSHYMNYDCCILPIGISNYFELNILKNKNNVKIYKSVIDNLYFIRGTEEILPPFLLLNMDKENYITRLRYEFIKYYYEKPLCNTTKAINIKYDEYKSHNNNNIDKIKEATKECINNIDNYIIPKISNFLLNFSDSYDITQVYHSHGININKLGYLLKKNIPDYLSEMVCRELIARTLKCIYYEHIHSFIIKHLKNGNITRNISNQEFNNVTKRKDHGMNNYMDNYVSTTCSNNEINNNNDNDNNDNNDNSDSNDNNRQNYLYSNTYIKHNDHYNLINGNNACCQYTNKKEKMIFSCLCKKCISDWNYFPELTPHKILIRLINLTLNINTFESLTFWNNILIPDCIKKYNINLSEYINIKDIEIYGLLLCIEYHMGISFTNECKQNYKIKLPLTLNDMSNFSTKKDVTFFPNIYSLKNIFPSNINLNVNNFVENNNVNDNYNNMNHLVNKANKYKYKNNLNCSSFNSDINKIYDYENINNKIYNSHDEKSFEGNNFSNNKNNQTNRKNVYLLLEDMIDDNILSQIGDSINKYYPNKYEHNENNKKMNTFKIKENHRFDNSNNYGKQIDFERKHFSLFYPRSTNCLPLYCTWYYKNIEKLYSNILLQEKFKIKNNLKENIIDIIGIQMSNFLSIHNICSVGTCSKIKSYIYEYNIPCHPYCILNEKMKCINYVRSKKAIYLLLNFNINKNVLKLAKIFLHLAYIHFEHGYIEKCLKLCYYIYNNIPTIGSIKRDILILTFQCKLKEEKIQDALLIYKLIIQFSKYYDGEYNINTLWCNILLMQYYYDKANTVEAESIKKKKNSTDLEDDNDCYYKYDNRNVIYNKNIIDLKRKYLINALNYSKKCYHILSSRLNDMCFDYIYIFSLIMLGNILMSLNKFAKAIKYYNLSLQYCTKGKIPIFMLVQNKCLLAECLKKNGNVYKAIELAEECLKILHTNSNKYIPNLDLYIILKLAQMKEYIGCKDLITYYSTVSLKQNSCNNNNIINKKICLSDFINFEQKYLNEKNIKYRNEAINLYIILYEKLKNKKNYAVVKAKDMFGNFYIKDDITYNNNNNNNIEININNDDIERIYELIKEILKIKVISLCMNKQIMFASKLLAIVLSKNSSPFITNLTLMKDKNENRNILFNNMYDDDNIKNVMELNENKNIKNLIYDDILMNNTNHHHHHNNNINGMLNYELSHFHLNKQKKIFEKSCYTKDYDYISVEKILFDDTYFEIEDICEYCYLKCDDNINKCNNNEMIYSLNPSIWFDILFFNVMKGTCNNKELIVLIDLFKFFLTPMQKQLILYHIKSLHNINNKDEYSEYIQYILNREQTKYLHFANVVDKNFHTSWYDNNNKPENFSNFDKKDVIKNIDLLSNIRVTNPNLYSC</sequence>
<feature type="compositionally biased region" description="Basic residues" evidence="1">
    <location>
        <begin position="255"/>
        <end position="265"/>
    </location>
</feature>
<dbReference type="SMART" id="SM00028">
    <property type="entry name" value="TPR"/>
    <property type="match status" value="2"/>
</dbReference>
<feature type="domain" description="Clu" evidence="2">
    <location>
        <begin position="339"/>
        <end position="647"/>
    </location>
</feature>
<comment type="caution">
    <text evidence="3">The sequence shown here is derived from an EMBL/GenBank/DDBJ whole genome shotgun (WGS) entry which is preliminary data.</text>
</comment>
<proteinExistence type="predicted"/>
<dbReference type="RefSeq" id="XP_018639942.1">
    <property type="nucleotide sequence ID" value="XM_018787200.1"/>
</dbReference>
<dbReference type="EMBL" id="LVLB01000014">
    <property type="protein sequence ID" value="KYN96937.1"/>
    <property type="molecule type" value="Genomic_DNA"/>
</dbReference>
<dbReference type="PROSITE" id="PS51823">
    <property type="entry name" value="CLU"/>
    <property type="match status" value="1"/>
</dbReference>
<evidence type="ECO:0000313" key="4">
    <source>
        <dbReference type="Proteomes" id="UP000076004"/>
    </source>
</evidence>
<feature type="region of interest" description="Disordered" evidence="1">
    <location>
        <begin position="250"/>
        <end position="280"/>
    </location>
</feature>
<dbReference type="GeneID" id="29777792"/>
<feature type="region of interest" description="Disordered" evidence="1">
    <location>
        <begin position="885"/>
        <end position="907"/>
    </location>
</feature>
<dbReference type="Proteomes" id="UP000076004">
    <property type="component" value="Chromosome 13"/>
</dbReference>
<reference evidence="3 4" key="1">
    <citation type="journal article" date="2016" name="Nat. Commun.">
        <title>Genomes of cryptic chimpanzee Plasmodium species reveal key evolutionary events leading to human malaria.</title>
        <authorList>
            <person name="Sundararaman S.A."/>
            <person name="Plenderleith L.J."/>
            <person name="Liu W."/>
            <person name="Loy D.E."/>
            <person name="Learn G.H."/>
            <person name="Li Y."/>
            <person name="Shaw K.S."/>
            <person name="Ayouba A."/>
            <person name="Peeters M."/>
            <person name="Speede S."/>
            <person name="Shaw G.M."/>
            <person name="Bushman F.D."/>
            <person name="Brisson D."/>
            <person name="Rayner J.C."/>
            <person name="Sharp P.M."/>
            <person name="Hahn B.H."/>
        </authorList>
    </citation>
    <scope>NUCLEOTIDE SEQUENCE [LARGE SCALE GENOMIC DNA]</scope>
    <source>
        <strain evidence="3 4">SY75</strain>
    </source>
</reference>
<dbReference type="InterPro" id="IPR019734">
    <property type="entry name" value="TPR_rpt"/>
</dbReference>
<dbReference type="SUPFAM" id="SSF48452">
    <property type="entry name" value="TPR-like"/>
    <property type="match status" value="1"/>
</dbReference>
<dbReference type="InterPro" id="IPR025697">
    <property type="entry name" value="CLU_dom"/>
</dbReference>
<gene>
    <name evidence="3" type="ORF">PGSY75_1313600</name>
</gene>
<accession>A0A151LDH4</accession>
<feature type="compositionally biased region" description="Polar residues" evidence="1">
    <location>
        <begin position="268"/>
        <end position="280"/>
    </location>
</feature>
<evidence type="ECO:0000259" key="2">
    <source>
        <dbReference type="PROSITE" id="PS51823"/>
    </source>
</evidence>